<dbReference type="AlphaFoldDB" id="A0A182PTL7"/>
<organism evidence="6 7">
    <name type="scientific">Anopheles epiroticus</name>
    <dbReference type="NCBI Taxonomy" id="199890"/>
    <lineage>
        <taxon>Eukaryota</taxon>
        <taxon>Metazoa</taxon>
        <taxon>Ecdysozoa</taxon>
        <taxon>Arthropoda</taxon>
        <taxon>Hexapoda</taxon>
        <taxon>Insecta</taxon>
        <taxon>Pterygota</taxon>
        <taxon>Neoptera</taxon>
        <taxon>Endopterygota</taxon>
        <taxon>Diptera</taxon>
        <taxon>Nematocera</taxon>
        <taxon>Culicoidea</taxon>
        <taxon>Culicidae</taxon>
        <taxon>Anophelinae</taxon>
        <taxon>Anopheles</taxon>
    </lineage>
</organism>
<proteinExistence type="inferred from homology"/>
<feature type="repeat" description="TPR" evidence="4">
    <location>
        <begin position="176"/>
        <end position="209"/>
    </location>
</feature>
<dbReference type="Pfam" id="PF13181">
    <property type="entry name" value="TPR_8"/>
    <property type="match status" value="2"/>
</dbReference>
<dbReference type="GO" id="GO:0060271">
    <property type="term" value="P:cilium assembly"/>
    <property type="evidence" value="ECO:0007669"/>
    <property type="project" value="TreeGrafter"/>
</dbReference>
<sequence length="732" mass="82331">MSERYVYCNGRAHEGALSVATNKQQTTMKPQSVTNRHMNWLIHGLYTRKHFEQCKKLIDRQLNVCYDKQYLYYMKGLILREENNPTEAVHCFQQAIVLNSKEPENYKELAKTLYAMGKFRNALEVFLKAETLLERPDHEIYHHIGELYYKNFGQPKAGVGEAKEYLKQAITCGKHVDSYKILAEIYIEEGDSIKAIEMIENCLQITQDDVTLMTQIGILYLKINEYQRAFEKLLDATATDSKHTSALLALGSILQSKNDIDGALNKYKRISNLSDESSEVWSNIGLCFFKKQKFIAAISCLRKATWVSPLNFNALYNLGLVLVTAQQYVSAFQTLAAAISLRPEHAECYMLLGTCLRHLNDPGNAYLSLEKSTMLPDAVKNPLIYLNFALYCYEVGKADQSVLYLSNFLDMTQHITVHREASSKNDIDGALNKYKRISNLSDESSEVWSNIGLCFFKKQKFIAAISCLRKATWVSPLNFNALYNLGLVLSKNDIDGALNKYKRISNLSDESSEVWSNIGLCFFKKQKFIAAISCLRKATWVSPLNFNALYNLGLVLVTAQQYVSAFQTLAAAISLRPEHAECYMLLGTCLRHLNDPGNAYLSLEKSTMLPDAVKNPLIYLNFALYCYEVGKADQSVLYLSNFLDMTQHITVHREASYLKMADRLNGSLAMAAGGHIHASTAQDTGRTGGLDRTEKDHRMQDEAVVNKSAGGLAAVQSAEDTVEEDGSDGDLP</sequence>
<reference evidence="7" key="1">
    <citation type="submission" date="2013-03" db="EMBL/GenBank/DDBJ databases">
        <title>The Genome Sequence of Anopheles epiroticus epiroticus2.</title>
        <authorList>
            <consortium name="The Broad Institute Genomics Platform"/>
            <person name="Neafsey D.E."/>
            <person name="Howell P."/>
            <person name="Walker B."/>
            <person name="Young S.K."/>
            <person name="Zeng Q."/>
            <person name="Gargeya S."/>
            <person name="Fitzgerald M."/>
            <person name="Haas B."/>
            <person name="Abouelleil A."/>
            <person name="Allen A.W."/>
            <person name="Alvarado L."/>
            <person name="Arachchi H.M."/>
            <person name="Berlin A.M."/>
            <person name="Chapman S.B."/>
            <person name="Gainer-Dewar J."/>
            <person name="Goldberg J."/>
            <person name="Griggs A."/>
            <person name="Gujja S."/>
            <person name="Hansen M."/>
            <person name="Howarth C."/>
            <person name="Imamovic A."/>
            <person name="Ireland A."/>
            <person name="Larimer J."/>
            <person name="McCowan C."/>
            <person name="Murphy C."/>
            <person name="Pearson M."/>
            <person name="Poon T.W."/>
            <person name="Priest M."/>
            <person name="Roberts A."/>
            <person name="Saif S."/>
            <person name="Shea T."/>
            <person name="Sisk P."/>
            <person name="Sykes S."/>
            <person name="Wortman J."/>
            <person name="Nusbaum C."/>
            <person name="Birren B."/>
        </authorList>
    </citation>
    <scope>NUCLEOTIDE SEQUENCE [LARGE SCALE GENOMIC DNA]</scope>
    <source>
        <strain evidence="7">Epiroticus2</strain>
    </source>
</reference>
<keyword evidence="2 4" id="KW-0802">TPR repeat</keyword>
<evidence type="ECO:0000313" key="6">
    <source>
        <dbReference type="EnsemblMetazoa" id="AEPI010303-PA"/>
    </source>
</evidence>
<feature type="repeat" description="TPR" evidence="4">
    <location>
        <begin position="445"/>
        <end position="478"/>
    </location>
</feature>
<dbReference type="PANTHER" id="PTHR44186">
    <property type="match status" value="1"/>
</dbReference>
<evidence type="ECO:0000256" key="3">
    <source>
        <dbReference type="ARBA" id="ARBA00023778"/>
    </source>
</evidence>
<accession>A0A182PTL7</accession>
<feature type="repeat" description="TPR" evidence="4">
    <location>
        <begin position="312"/>
        <end position="345"/>
    </location>
</feature>
<feature type="repeat" description="TPR" evidence="4">
    <location>
        <begin position="69"/>
        <end position="102"/>
    </location>
</feature>
<feature type="repeat" description="TPR" evidence="4">
    <location>
        <begin position="278"/>
        <end position="311"/>
    </location>
</feature>
<dbReference type="SUPFAM" id="SSF48452">
    <property type="entry name" value="TPR-like"/>
    <property type="match status" value="2"/>
</dbReference>
<feature type="compositionally biased region" description="Acidic residues" evidence="5">
    <location>
        <begin position="720"/>
        <end position="732"/>
    </location>
</feature>
<feature type="repeat" description="TPR" evidence="4">
    <location>
        <begin position="210"/>
        <end position="243"/>
    </location>
</feature>
<evidence type="ECO:0000256" key="5">
    <source>
        <dbReference type="SAM" id="MobiDB-lite"/>
    </source>
</evidence>
<dbReference type="Gene3D" id="1.25.40.10">
    <property type="entry name" value="Tetratricopeptide repeat domain"/>
    <property type="match status" value="5"/>
</dbReference>
<dbReference type="VEuPathDB" id="VectorBase:AEPI010303"/>
<keyword evidence="7" id="KW-1185">Reference proteome</keyword>
<evidence type="ECO:0000256" key="1">
    <source>
        <dbReference type="ARBA" id="ARBA00022737"/>
    </source>
</evidence>
<dbReference type="InterPro" id="IPR011990">
    <property type="entry name" value="TPR-like_helical_dom_sf"/>
</dbReference>
<dbReference type="GO" id="GO:0036064">
    <property type="term" value="C:ciliary basal body"/>
    <property type="evidence" value="ECO:0007669"/>
    <property type="project" value="TreeGrafter"/>
</dbReference>
<name>A0A182PTL7_9DIPT</name>
<dbReference type="PANTHER" id="PTHR44186:SF1">
    <property type="entry name" value="BARDET-BIEDL SYNDROME 4 PROTEIN"/>
    <property type="match status" value="1"/>
</dbReference>
<dbReference type="STRING" id="199890.A0A182PTL7"/>
<feature type="repeat" description="TPR" evidence="4">
    <location>
        <begin position="546"/>
        <end position="579"/>
    </location>
</feature>
<dbReference type="EnsemblMetazoa" id="AEPI010303-RA">
    <property type="protein sequence ID" value="AEPI010303-PA"/>
    <property type="gene ID" value="AEPI010303"/>
</dbReference>
<feature type="region of interest" description="Disordered" evidence="5">
    <location>
        <begin position="679"/>
        <end position="732"/>
    </location>
</feature>
<dbReference type="GO" id="GO:0061512">
    <property type="term" value="P:protein localization to cilium"/>
    <property type="evidence" value="ECO:0007669"/>
    <property type="project" value="TreeGrafter"/>
</dbReference>
<dbReference type="PROSITE" id="PS50005">
    <property type="entry name" value="TPR"/>
    <property type="match status" value="8"/>
</dbReference>
<feature type="repeat" description="TPR" evidence="4">
    <location>
        <begin position="512"/>
        <end position="545"/>
    </location>
</feature>
<feature type="compositionally biased region" description="Basic and acidic residues" evidence="5">
    <location>
        <begin position="689"/>
        <end position="701"/>
    </location>
</feature>
<evidence type="ECO:0000256" key="2">
    <source>
        <dbReference type="ARBA" id="ARBA00022803"/>
    </source>
</evidence>
<protein>
    <submittedName>
        <fullName evidence="6">Uncharacterized protein</fullName>
    </submittedName>
</protein>
<evidence type="ECO:0000313" key="7">
    <source>
        <dbReference type="Proteomes" id="UP000075885"/>
    </source>
</evidence>
<comment type="similarity">
    <text evidence="3">Belongs to the BBS4 family.</text>
</comment>
<reference evidence="6" key="2">
    <citation type="submission" date="2020-05" db="UniProtKB">
        <authorList>
            <consortium name="EnsemblMetazoa"/>
        </authorList>
    </citation>
    <scope>IDENTIFICATION</scope>
    <source>
        <strain evidence="6">Epiroticus2</strain>
    </source>
</reference>
<evidence type="ECO:0000256" key="4">
    <source>
        <dbReference type="PROSITE-ProRule" id="PRU00339"/>
    </source>
</evidence>
<dbReference type="SMART" id="SM00028">
    <property type="entry name" value="TPR"/>
    <property type="match status" value="13"/>
</dbReference>
<dbReference type="Proteomes" id="UP000075885">
    <property type="component" value="Unassembled WGS sequence"/>
</dbReference>
<keyword evidence="1" id="KW-0677">Repeat</keyword>
<dbReference type="InterPro" id="IPR019734">
    <property type="entry name" value="TPR_rpt"/>
</dbReference>